<comment type="caution">
    <text evidence="1">The sequence shown here is derived from an EMBL/GenBank/DDBJ whole genome shotgun (WGS) entry which is preliminary data.</text>
</comment>
<dbReference type="AlphaFoldDB" id="A0A6I3SK47"/>
<accession>A0A6I3SK47</accession>
<sequence length="97" mass="10976">MFGVQLDPTPYRDFLHLMSIALLGTEVMTNWDQWQEGKAEFCPEQFIPIVDKPVVKAEETEPATFAQARAPSDTRRFNTMLNCEAPISYSGGQGFFN</sequence>
<reference evidence="1 2" key="1">
    <citation type="submission" date="2019-11" db="EMBL/GenBank/DDBJ databases">
        <title>Whole-genome sequence of a the green, strictly anaerobic photosynthetic bacterium Heliobacillus mobilis DSM 6151.</title>
        <authorList>
            <person name="Kyndt J.A."/>
            <person name="Meyer T.E."/>
        </authorList>
    </citation>
    <scope>NUCLEOTIDE SEQUENCE [LARGE SCALE GENOMIC DNA]</scope>
    <source>
        <strain evidence="1 2">DSM 6151</strain>
    </source>
</reference>
<proteinExistence type="predicted"/>
<organism evidence="1 2">
    <name type="scientific">Heliobacterium mobile</name>
    <name type="common">Heliobacillus mobilis</name>
    <dbReference type="NCBI Taxonomy" id="28064"/>
    <lineage>
        <taxon>Bacteria</taxon>
        <taxon>Bacillati</taxon>
        <taxon>Bacillota</taxon>
        <taxon>Clostridia</taxon>
        <taxon>Eubacteriales</taxon>
        <taxon>Heliobacteriaceae</taxon>
        <taxon>Heliobacterium</taxon>
    </lineage>
</organism>
<keyword evidence="2" id="KW-1185">Reference proteome</keyword>
<dbReference type="Proteomes" id="UP000430670">
    <property type="component" value="Unassembled WGS sequence"/>
</dbReference>
<name>A0A6I3SK47_HELMO</name>
<dbReference type="EMBL" id="WNKU01000008">
    <property type="protein sequence ID" value="MTV49082.1"/>
    <property type="molecule type" value="Genomic_DNA"/>
</dbReference>
<dbReference type="RefSeq" id="WP_155476185.1">
    <property type="nucleotide sequence ID" value="NZ_WNKU01000008.1"/>
</dbReference>
<protein>
    <submittedName>
        <fullName evidence="1">Uncharacterized protein</fullName>
    </submittedName>
</protein>
<evidence type="ECO:0000313" key="2">
    <source>
        <dbReference type="Proteomes" id="UP000430670"/>
    </source>
</evidence>
<gene>
    <name evidence="1" type="ORF">GJ688_08830</name>
</gene>
<evidence type="ECO:0000313" key="1">
    <source>
        <dbReference type="EMBL" id="MTV49082.1"/>
    </source>
</evidence>